<sequence>MSSKTCIEAALVVGGCGFLGYHLVQYLLEDNDPGILVAVLDRNVTKNTHEGVKYVQGDITNADLICQIINEMKPSIIFHCASPIAALPAWRESEFYETNVKGTEILLNLASESNSVRAFVFTSSIDVYANPPHINADETLPLWPESDRSNEYNRTKAIGDRIVRQANGSKLKTAVLRPGHAYGERQVQGMIEAVKMAAGNGQLIQIGNGKNMVEVIFARNFAIVHTLAAKALLDPSRTAGKVDGEAFNISDGRPVPFWHHVRIIWEAVRGKDVSEEIIVLPGWVMAVASFLAEWLFFIFSFGRAKPPVELRRMSVEYCLYDHTHSIQKARERLLFDPKSDHDTAVVGAVRWMLESKKGIMKKNE</sequence>
<gene>
    <name evidence="3" type="ORF">FIE12Z_3195</name>
</gene>
<proteinExistence type="predicted"/>
<dbReference type="STRING" id="2594813.A0A395MX17"/>
<evidence type="ECO:0000259" key="2">
    <source>
        <dbReference type="Pfam" id="PF01073"/>
    </source>
</evidence>
<keyword evidence="1" id="KW-1133">Transmembrane helix</keyword>
<comment type="caution">
    <text evidence="3">The sequence shown here is derived from an EMBL/GenBank/DDBJ whole genome shotgun (WGS) entry which is preliminary data.</text>
</comment>
<evidence type="ECO:0000313" key="3">
    <source>
        <dbReference type="EMBL" id="RFN52434.1"/>
    </source>
</evidence>
<dbReference type="SUPFAM" id="SSF51735">
    <property type="entry name" value="NAD(P)-binding Rossmann-fold domains"/>
    <property type="match status" value="1"/>
</dbReference>
<dbReference type="GO" id="GO:0006694">
    <property type="term" value="P:steroid biosynthetic process"/>
    <property type="evidence" value="ECO:0007669"/>
    <property type="project" value="InterPro"/>
</dbReference>
<keyword evidence="1" id="KW-0472">Membrane</keyword>
<dbReference type="Gene3D" id="3.40.50.720">
    <property type="entry name" value="NAD(P)-binding Rossmann-like Domain"/>
    <property type="match status" value="1"/>
</dbReference>
<evidence type="ECO:0000313" key="4">
    <source>
        <dbReference type="Proteomes" id="UP000265631"/>
    </source>
</evidence>
<dbReference type="Proteomes" id="UP000265631">
    <property type="component" value="Unassembled WGS sequence"/>
</dbReference>
<feature type="transmembrane region" description="Helical" evidence="1">
    <location>
        <begin position="278"/>
        <end position="302"/>
    </location>
</feature>
<dbReference type="InterPro" id="IPR002225">
    <property type="entry name" value="3Beta_OHSteriod_DH/Estase"/>
</dbReference>
<keyword evidence="1" id="KW-0812">Transmembrane</keyword>
<keyword evidence="4" id="KW-1185">Reference proteome</keyword>
<organism evidence="3 4">
    <name type="scientific">Fusarium flagelliforme</name>
    <dbReference type="NCBI Taxonomy" id="2675880"/>
    <lineage>
        <taxon>Eukaryota</taxon>
        <taxon>Fungi</taxon>
        <taxon>Dikarya</taxon>
        <taxon>Ascomycota</taxon>
        <taxon>Pezizomycotina</taxon>
        <taxon>Sordariomycetes</taxon>
        <taxon>Hypocreomycetidae</taxon>
        <taxon>Hypocreales</taxon>
        <taxon>Nectriaceae</taxon>
        <taxon>Fusarium</taxon>
        <taxon>Fusarium incarnatum-equiseti species complex</taxon>
    </lineage>
</organism>
<name>A0A395MX17_9HYPO</name>
<dbReference type="GO" id="GO:0016616">
    <property type="term" value="F:oxidoreductase activity, acting on the CH-OH group of donors, NAD or NADP as acceptor"/>
    <property type="evidence" value="ECO:0007669"/>
    <property type="project" value="InterPro"/>
</dbReference>
<dbReference type="PANTHER" id="PTHR43000">
    <property type="entry name" value="DTDP-D-GLUCOSE 4,6-DEHYDRATASE-RELATED"/>
    <property type="match status" value="1"/>
</dbReference>
<protein>
    <submittedName>
        <fullName evidence="3">Sterol-4-alpha-carboxylate 3-dehydrogenase, decarboxylating</fullName>
    </submittedName>
</protein>
<dbReference type="EMBL" id="PXXK01000066">
    <property type="protein sequence ID" value="RFN52434.1"/>
    <property type="molecule type" value="Genomic_DNA"/>
</dbReference>
<accession>A0A395MX17</accession>
<dbReference type="Pfam" id="PF01073">
    <property type="entry name" value="3Beta_HSD"/>
    <property type="match status" value="1"/>
</dbReference>
<evidence type="ECO:0000256" key="1">
    <source>
        <dbReference type="SAM" id="Phobius"/>
    </source>
</evidence>
<dbReference type="AlphaFoldDB" id="A0A395MX17"/>
<dbReference type="InterPro" id="IPR036291">
    <property type="entry name" value="NAD(P)-bd_dom_sf"/>
</dbReference>
<feature type="domain" description="3-beta hydroxysteroid dehydrogenase/isomerase" evidence="2">
    <location>
        <begin position="11"/>
        <end position="268"/>
    </location>
</feature>
<reference evidence="3 4" key="1">
    <citation type="journal article" date="2018" name="PLoS Pathog.">
        <title>Evolution of structural diversity of trichothecenes, a family of toxins produced by plant pathogenic and entomopathogenic fungi.</title>
        <authorList>
            <person name="Proctor R.H."/>
            <person name="McCormick S.P."/>
            <person name="Kim H.S."/>
            <person name="Cardoza R.E."/>
            <person name="Stanley A.M."/>
            <person name="Lindo L."/>
            <person name="Kelly A."/>
            <person name="Brown D.W."/>
            <person name="Lee T."/>
            <person name="Vaughan M.M."/>
            <person name="Alexander N.J."/>
            <person name="Busman M."/>
            <person name="Gutierrez S."/>
        </authorList>
    </citation>
    <scope>NUCLEOTIDE SEQUENCE [LARGE SCALE GENOMIC DNA]</scope>
    <source>
        <strain evidence="3 4">NRRL 13405</strain>
    </source>
</reference>